<gene>
    <name evidence="2" type="ORF">D8792_03900</name>
    <name evidence="1" type="ORF">D8872_08035</name>
</gene>
<evidence type="ECO:0000313" key="1">
    <source>
        <dbReference type="EMBL" id="RSI42521.1"/>
    </source>
</evidence>
<evidence type="ECO:0000313" key="3">
    <source>
        <dbReference type="Proteomes" id="UP000270868"/>
    </source>
</evidence>
<comment type="caution">
    <text evidence="2">The sequence shown here is derived from an EMBL/GenBank/DDBJ whole genome shotgun (WGS) entry which is preliminary data.</text>
</comment>
<evidence type="ECO:0000313" key="2">
    <source>
        <dbReference type="EMBL" id="RSJ91149.1"/>
    </source>
</evidence>
<protein>
    <submittedName>
        <fullName evidence="2">Uncharacterized protein</fullName>
    </submittedName>
</protein>
<dbReference type="AlphaFoldDB" id="A0A3R9L5C1"/>
<proteinExistence type="predicted"/>
<organism evidence="2 3">
    <name type="scientific">Streptococcus cristatus</name>
    <dbReference type="NCBI Taxonomy" id="45634"/>
    <lineage>
        <taxon>Bacteria</taxon>
        <taxon>Bacillati</taxon>
        <taxon>Bacillota</taxon>
        <taxon>Bacilli</taxon>
        <taxon>Lactobacillales</taxon>
        <taxon>Streptococcaceae</taxon>
        <taxon>Streptococcus</taxon>
    </lineage>
</organism>
<reference evidence="3 4" key="1">
    <citation type="submission" date="2018-11" db="EMBL/GenBank/DDBJ databases">
        <title>Species Designations Belie Phenotypic and Genotypic Heterogeneity in Oral Streptococci.</title>
        <authorList>
            <person name="Velsko I."/>
        </authorList>
    </citation>
    <scope>NUCLEOTIDE SEQUENCE [LARGE SCALE GENOMIC DNA]</scope>
    <source>
        <strain evidence="2 3">A52</strain>
        <strain evidence="1 4">BCC51</strain>
    </source>
</reference>
<name>A0A3R9L5C1_STRCR</name>
<dbReference type="RefSeq" id="WP_125372996.1">
    <property type="nucleotide sequence ID" value="NZ_CAUUYS010000047.1"/>
</dbReference>
<dbReference type="Proteomes" id="UP000282617">
    <property type="component" value="Unassembled WGS sequence"/>
</dbReference>
<evidence type="ECO:0000313" key="4">
    <source>
        <dbReference type="Proteomes" id="UP000282617"/>
    </source>
</evidence>
<dbReference type="Proteomes" id="UP000270868">
    <property type="component" value="Unassembled WGS sequence"/>
</dbReference>
<accession>A0A3R9L5C1</accession>
<dbReference type="EMBL" id="RJNA01000012">
    <property type="protein sequence ID" value="RSI42521.1"/>
    <property type="molecule type" value="Genomic_DNA"/>
</dbReference>
<sequence>MFKFLKNINIPKTNVKIFENRDLKGKIINEYLVNQNPYEVVIDLNDQEKRSINQRLVEGISKILNDDISDGTDKKLTLENTEISRSKNYVPTMPDQLKEWEWHSWNVLTKKKANSDKAYFLFAVKLDEDRYACMLFTNEKFKELLNEKKLTPDERYFFYFAKKGHY</sequence>
<dbReference type="EMBL" id="RJPS01000003">
    <property type="protein sequence ID" value="RSJ91149.1"/>
    <property type="molecule type" value="Genomic_DNA"/>
</dbReference>